<dbReference type="KEGG" id="vg:73726268"/>
<protein>
    <submittedName>
        <fullName evidence="1">Glutaredoxin</fullName>
    </submittedName>
</protein>
<dbReference type="Gene3D" id="3.40.30.10">
    <property type="entry name" value="Glutaredoxin"/>
    <property type="match status" value="1"/>
</dbReference>
<sequence>MSETAVIYSNGSQECERMASLLKNLGGEFLEYKLGEHFSEEAFKGEFGLEATYPQVTIGLNHIGNMNETLKYMSNHGMFL</sequence>
<name>H6WG84_9CAUD</name>
<evidence type="ECO:0000313" key="1">
    <source>
        <dbReference type="EMBL" id="AEZ65629.1"/>
    </source>
</evidence>
<dbReference type="Proteomes" id="UP000007178">
    <property type="component" value="Segment"/>
</dbReference>
<dbReference type="SUPFAM" id="SSF52833">
    <property type="entry name" value="Thioredoxin-like"/>
    <property type="match status" value="1"/>
</dbReference>
<dbReference type="RefSeq" id="YP_007006042.1">
    <property type="nucleotide sequence ID" value="NC_019516.2"/>
</dbReference>
<dbReference type="InterPro" id="IPR036249">
    <property type="entry name" value="Thioredoxin-like_sf"/>
</dbReference>
<organism evidence="1 2">
    <name type="scientific">Cyanophage S-TIM5</name>
    <dbReference type="NCBI Taxonomy" id="1137745"/>
    <lineage>
        <taxon>Viruses</taxon>
        <taxon>Duplodnaviria</taxon>
        <taxon>Heunggongvirae</taxon>
        <taxon>Uroviricota</taxon>
        <taxon>Caudoviricetes</taxon>
        <taxon>Aurunvirus</taxon>
        <taxon>Aurunvirus STIM5</taxon>
    </lineage>
</organism>
<reference evidence="1 2" key="1">
    <citation type="journal article" date="2012" name="Proc. Natl. Acad. Sci. U.S.A.">
        <title>A novel lineage of myoviruses infecting cyanobacteria is widespread in the oceans.</title>
        <authorList>
            <person name="Sabehi G."/>
            <person name="Shaulov L."/>
            <person name="Silver D.H."/>
            <person name="Yanai I."/>
            <person name="Harel A."/>
            <person name="Lindell D."/>
        </authorList>
    </citation>
    <scope>NUCLEOTIDE SEQUENCE [LARGE SCALE GENOMIC DNA]</scope>
</reference>
<proteinExistence type="predicted"/>
<dbReference type="EMBL" id="JQ245707">
    <property type="protein sequence ID" value="AEZ65629.1"/>
    <property type="molecule type" value="Genomic_DNA"/>
</dbReference>
<dbReference type="GeneID" id="73726268"/>
<evidence type="ECO:0000313" key="2">
    <source>
        <dbReference type="Proteomes" id="UP000007178"/>
    </source>
</evidence>
<keyword evidence="2" id="KW-1185">Reference proteome</keyword>
<accession>H6WG84</accession>
<dbReference type="OrthoDB" id="19294at10239"/>